<reference evidence="1" key="1">
    <citation type="submission" date="2018-03" db="EMBL/GenBank/DDBJ databases">
        <authorList>
            <person name="Nunes O.C."/>
            <person name="Lopes A.R."/>
            <person name="Froufe H."/>
            <person name="Munoz-Merida A."/>
            <person name="Barroso C."/>
            <person name="Egas C."/>
        </authorList>
    </citation>
    <scope>NUCLEOTIDE SEQUENCE</scope>
    <source>
        <strain evidence="1">ON4</strain>
    </source>
</reference>
<comment type="caution">
    <text evidence="1">The sequence shown here is derived from an EMBL/GenBank/DDBJ whole genome shotgun (WGS) entry which is preliminary data.</text>
</comment>
<dbReference type="Proteomes" id="UP001170379">
    <property type="component" value="Unassembled WGS sequence"/>
</dbReference>
<name>A0ABT7C5I4_9MICO</name>
<sequence>MLPQRLPTLGLVVVSLHPVPAEFDRAAESIRAVEFRSDLRVQEIRPPEDLAPNSLALAADVSPGQLEGDSHFGTGRFIMLHDLSEPEAWRGQFRVVCFAQAPLETDIGADAMLPDVAWSWLMDALEEEQADYDFASGTVTVVNSKGFGELTEQGEGSQIEMRASWSPQSDDLAPHVAAWSTLLCMLSGLPPVDSKEVPAIRHIARNHGRG</sequence>
<dbReference type="InterPro" id="IPR021555">
    <property type="entry name" value="DUF3000"/>
</dbReference>
<organism evidence="1 2">
    <name type="scientific">Gulosibacter molinativorax</name>
    <dbReference type="NCBI Taxonomy" id="256821"/>
    <lineage>
        <taxon>Bacteria</taxon>
        <taxon>Bacillati</taxon>
        <taxon>Actinomycetota</taxon>
        <taxon>Actinomycetes</taxon>
        <taxon>Micrococcales</taxon>
        <taxon>Microbacteriaceae</taxon>
        <taxon>Gulosibacter</taxon>
    </lineage>
</organism>
<reference evidence="1" key="2">
    <citation type="journal article" date="2022" name="Sci. Rep.">
        <title>In silico prediction of the enzymes involved in the degradation of the herbicide molinate by Gulosibacter molinativorax ON4T.</title>
        <authorList>
            <person name="Lopes A.R."/>
            <person name="Bunin E."/>
            <person name="Viana A.T."/>
            <person name="Froufe H."/>
            <person name="Munoz-Merida A."/>
            <person name="Pinho D."/>
            <person name="Figueiredo J."/>
            <person name="Barroso C."/>
            <person name="Vaz-Moreira I."/>
            <person name="Bellanger X."/>
            <person name="Egas C."/>
            <person name="Nunes O.C."/>
        </authorList>
    </citation>
    <scope>NUCLEOTIDE SEQUENCE</scope>
    <source>
        <strain evidence="1">ON4</strain>
    </source>
</reference>
<dbReference type="Pfam" id="PF11452">
    <property type="entry name" value="DUF3000"/>
    <property type="match status" value="1"/>
</dbReference>
<proteinExistence type="predicted"/>
<keyword evidence="2" id="KW-1185">Reference proteome</keyword>
<dbReference type="EMBL" id="PXVD01000004">
    <property type="protein sequence ID" value="MDJ1370463.1"/>
    <property type="molecule type" value="Genomic_DNA"/>
</dbReference>
<gene>
    <name evidence="1" type="ORF">C7K25_03585</name>
</gene>
<protein>
    <submittedName>
        <fullName evidence="1">DUF3000 domain-containing protein</fullName>
    </submittedName>
</protein>
<accession>A0ABT7C5I4</accession>
<evidence type="ECO:0000313" key="1">
    <source>
        <dbReference type="EMBL" id="MDJ1370463.1"/>
    </source>
</evidence>
<evidence type="ECO:0000313" key="2">
    <source>
        <dbReference type="Proteomes" id="UP001170379"/>
    </source>
</evidence>